<name>A0AA37LYN4_9PEZI</name>
<reference evidence="1 2" key="1">
    <citation type="submission" date="2021-07" db="EMBL/GenBank/DDBJ databases">
        <title>Genome data of Colletotrichum spaethianum.</title>
        <authorList>
            <person name="Utami Y.D."/>
            <person name="Hiruma K."/>
        </authorList>
    </citation>
    <scope>NUCLEOTIDE SEQUENCE [LARGE SCALE GENOMIC DNA]</scope>
    <source>
        <strain evidence="1 2">MAFF 242679</strain>
    </source>
</reference>
<proteinExistence type="predicted"/>
<comment type="caution">
    <text evidence="1">The sequence shown here is derived from an EMBL/GenBank/DDBJ whole genome shotgun (WGS) entry which is preliminary data.</text>
</comment>
<accession>A0AA37LYN4</accession>
<dbReference type="Proteomes" id="UP001055172">
    <property type="component" value="Unassembled WGS sequence"/>
</dbReference>
<sequence length="64" mass="6768">MRKQGAEVSVRGGLLDRTPDVVELMRSQFPLGAGELATVLRILGRVALVMIEEVARPAPAGGVI</sequence>
<evidence type="ECO:0000313" key="1">
    <source>
        <dbReference type="EMBL" id="GJC89499.1"/>
    </source>
</evidence>
<gene>
    <name evidence="1" type="ORF">ColLi_12337</name>
</gene>
<dbReference type="AlphaFoldDB" id="A0AA37LYN4"/>
<protein>
    <submittedName>
        <fullName evidence="1">Uncharacterized protein</fullName>
    </submittedName>
</protein>
<organism evidence="1 2">
    <name type="scientific">Colletotrichum liriopes</name>
    <dbReference type="NCBI Taxonomy" id="708192"/>
    <lineage>
        <taxon>Eukaryota</taxon>
        <taxon>Fungi</taxon>
        <taxon>Dikarya</taxon>
        <taxon>Ascomycota</taxon>
        <taxon>Pezizomycotina</taxon>
        <taxon>Sordariomycetes</taxon>
        <taxon>Hypocreomycetidae</taxon>
        <taxon>Glomerellales</taxon>
        <taxon>Glomerellaceae</taxon>
        <taxon>Colletotrichum</taxon>
        <taxon>Colletotrichum spaethianum species complex</taxon>
    </lineage>
</organism>
<evidence type="ECO:0000313" key="2">
    <source>
        <dbReference type="Proteomes" id="UP001055172"/>
    </source>
</evidence>
<keyword evidence="2" id="KW-1185">Reference proteome</keyword>
<dbReference type="EMBL" id="BPPX01000042">
    <property type="protein sequence ID" value="GJC89499.1"/>
    <property type="molecule type" value="Genomic_DNA"/>
</dbReference>